<dbReference type="GO" id="GO:0004645">
    <property type="term" value="F:1,4-alpha-oligoglucan phosphorylase activity"/>
    <property type="evidence" value="ECO:0007669"/>
    <property type="project" value="InterPro"/>
</dbReference>
<dbReference type="PANTHER" id="PTHR10515">
    <property type="entry name" value="THYMIDINE PHOSPHORYLASE"/>
    <property type="match status" value="1"/>
</dbReference>
<dbReference type="InterPro" id="IPR035902">
    <property type="entry name" value="Nuc_phospho_transferase"/>
</dbReference>
<dbReference type="Pfam" id="PF07831">
    <property type="entry name" value="PYNP_C"/>
    <property type="match status" value="1"/>
</dbReference>
<evidence type="ECO:0000256" key="2">
    <source>
        <dbReference type="ARBA" id="ARBA00022679"/>
    </source>
</evidence>
<comment type="caution">
    <text evidence="4">The sequence shown here is derived from an EMBL/GenBank/DDBJ whole genome shotgun (WGS) entry which is preliminary data.</text>
</comment>
<feature type="non-terminal residue" evidence="4">
    <location>
        <position position="1"/>
    </location>
</feature>
<name>A0A832ZGL7_9EURY</name>
<evidence type="ECO:0000313" key="4">
    <source>
        <dbReference type="EMBL" id="HIP89493.1"/>
    </source>
</evidence>
<dbReference type="EMBL" id="DQUR01000206">
    <property type="protein sequence ID" value="HIP89493.1"/>
    <property type="molecule type" value="Genomic_DNA"/>
</dbReference>
<dbReference type="InterPro" id="IPR036566">
    <property type="entry name" value="PYNP-like_C_sf"/>
</dbReference>
<protein>
    <submittedName>
        <fullName evidence="4">Thymidine phosphorylase</fullName>
    </submittedName>
</protein>
<dbReference type="GO" id="GO:0006213">
    <property type="term" value="P:pyrimidine nucleoside metabolic process"/>
    <property type="evidence" value="ECO:0007669"/>
    <property type="project" value="InterPro"/>
</dbReference>
<dbReference type="Gene3D" id="3.40.1030.10">
    <property type="entry name" value="Nucleoside phosphorylase/phosphoribosyltransferase catalytic domain"/>
    <property type="match status" value="1"/>
</dbReference>
<dbReference type="GO" id="GO:0016763">
    <property type="term" value="F:pentosyltransferase activity"/>
    <property type="evidence" value="ECO:0007669"/>
    <property type="project" value="InterPro"/>
</dbReference>
<organism evidence="4 5">
    <name type="scientific">Thermococcus paralvinellae</name>
    <dbReference type="NCBI Taxonomy" id="582419"/>
    <lineage>
        <taxon>Archaea</taxon>
        <taxon>Methanobacteriati</taxon>
        <taxon>Methanobacteriota</taxon>
        <taxon>Thermococci</taxon>
        <taxon>Thermococcales</taxon>
        <taxon>Thermococcaceae</taxon>
        <taxon>Thermococcus</taxon>
    </lineage>
</organism>
<dbReference type="GO" id="GO:0006206">
    <property type="term" value="P:pyrimidine nucleobase metabolic process"/>
    <property type="evidence" value="ECO:0007669"/>
    <property type="project" value="InterPro"/>
</dbReference>
<evidence type="ECO:0000259" key="3">
    <source>
        <dbReference type="SMART" id="SM00941"/>
    </source>
</evidence>
<sequence length="244" mass="26153">LMLASIMSKKYAMGSQYILIDIPTGKGVKVETMEEARSLARDFIELGKRLGQYVEVAITYGGQPVGYTVGPALEAKEALQTLMTGKGPGSLVEKATGLAGILLEMGGVAPAGMGKKMAKEILESGKAYQKMREIIEEQGGNPDIKPEEIPIGDKTYTFTATTSGYVTFIDNKGVTGIARAAGAPEDKGAGIELYVKVGEKVKEGDPLFTIYAESEARLDQAIVYARRTEPIRIEGMVLQRIGNI</sequence>
<dbReference type="FunFam" id="3.90.1170.30:FF:000004">
    <property type="entry name" value="AMP phosphorylase"/>
    <property type="match status" value="1"/>
</dbReference>
<dbReference type="GO" id="GO:0005829">
    <property type="term" value="C:cytosol"/>
    <property type="evidence" value="ECO:0007669"/>
    <property type="project" value="TreeGrafter"/>
</dbReference>
<evidence type="ECO:0000313" key="5">
    <source>
        <dbReference type="Proteomes" id="UP000653692"/>
    </source>
</evidence>
<gene>
    <name evidence="4" type="ORF">EYH24_06145</name>
</gene>
<dbReference type="SMART" id="SM00941">
    <property type="entry name" value="PYNP_C"/>
    <property type="match status" value="1"/>
</dbReference>
<dbReference type="InterPro" id="IPR013102">
    <property type="entry name" value="PYNP_C"/>
</dbReference>
<proteinExistence type="predicted"/>
<evidence type="ECO:0000256" key="1">
    <source>
        <dbReference type="ARBA" id="ARBA00022676"/>
    </source>
</evidence>
<dbReference type="SUPFAM" id="SSF52418">
    <property type="entry name" value="Nucleoside phosphorylase/phosphoribosyltransferase catalytic domain"/>
    <property type="match status" value="1"/>
</dbReference>
<feature type="domain" description="Pyrimidine nucleoside phosphorylase C-terminal" evidence="3">
    <location>
        <begin position="165"/>
        <end position="232"/>
    </location>
</feature>
<dbReference type="InterPro" id="IPR000053">
    <property type="entry name" value="Thymidine/pyrmidine_PPase"/>
</dbReference>
<dbReference type="GO" id="GO:0006196">
    <property type="term" value="P:AMP catabolic process"/>
    <property type="evidence" value="ECO:0007669"/>
    <property type="project" value="TreeGrafter"/>
</dbReference>
<dbReference type="AlphaFoldDB" id="A0A832ZGL7"/>
<dbReference type="SUPFAM" id="SSF54680">
    <property type="entry name" value="Pyrimidine nucleoside phosphorylase C-terminal domain"/>
    <property type="match status" value="1"/>
</dbReference>
<keyword evidence="1" id="KW-0328">Glycosyltransferase</keyword>
<accession>A0A832ZGL7</accession>
<dbReference type="Gene3D" id="3.90.1170.30">
    <property type="entry name" value="Pyrimidine nucleoside phosphorylase-like, C-terminal domain"/>
    <property type="match status" value="1"/>
</dbReference>
<dbReference type="Proteomes" id="UP000653692">
    <property type="component" value="Unassembled WGS sequence"/>
</dbReference>
<reference evidence="4" key="1">
    <citation type="journal article" date="2020" name="ISME J.">
        <title>Gammaproteobacteria mediating utilization of methyl-, sulfur- and petroleum organic compounds in deep ocean hydrothermal plumes.</title>
        <authorList>
            <person name="Zhou Z."/>
            <person name="Liu Y."/>
            <person name="Pan J."/>
            <person name="Cron B.R."/>
            <person name="Toner B.M."/>
            <person name="Anantharaman K."/>
            <person name="Breier J.A."/>
            <person name="Dick G.J."/>
            <person name="Li M."/>
        </authorList>
    </citation>
    <scope>NUCLEOTIDE SEQUENCE</scope>
    <source>
        <strain evidence="4">SZUA-1476</strain>
    </source>
</reference>
<dbReference type="PANTHER" id="PTHR10515:SF0">
    <property type="entry name" value="THYMIDINE PHOSPHORYLASE"/>
    <property type="match status" value="1"/>
</dbReference>
<keyword evidence="2" id="KW-0808">Transferase</keyword>